<comment type="similarity">
    <text evidence="2">Belongs to the PAF1 family.</text>
</comment>
<feature type="compositionally biased region" description="Acidic residues" evidence="4">
    <location>
        <begin position="442"/>
        <end position="469"/>
    </location>
</feature>
<dbReference type="GO" id="GO:0006368">
    <property type="term" value="P:transcription elongation by RNA polymerase II"/>
    <property type="evidence" value="ECO:0007669"/>
    <property type="project" value="InterPro"/>
</dbReference>
<gene>
    <name evidence="5" type="ORF">BOTNAR_0474g00070</name>
</gene>
<evidence type="ECO:0000256" key="4">
    <source>
        <dbReference type="SAM" id="MobiDB-lite"/>
    </source>
</evidence>
<feature type="region of interest" description="Disordered" evidence="4">
    <location>
        <begin position="435"/>
        <end position="503"/>
    </location>
</feature>
<dbReference type="STRING" id="278944.A0A4Z1HHT0"/>
<dbReference type="AlphaFoldDB" id="A0A4Z1HHT0"/>
<protein>
    <recommendedName>
        <fullName evidence="7">Paf1 complex protein</fullName>
    </recommendedName>
</protein>
<evidence type="ECO:0008006" key="7">
    <source>
        <dbReference type="Google" id="ProtNLM"/>
    </source>
</evidence>
<accession>A0A4Z1HHT0</accession>
<organism evidence="5 6">
    <name type="scientific">Botryotinia narcissicola</name>
    <dbReference type="NCBI Taxonomy" id="278944"/>
    <lineage>
        <taxon>Eukaryota</taxon>
        <taxon>Fungi</taxon>
        <taxon>Dikarya</taxon>
        <taxon>Ascomycota</taxon>
        <taxon>Pezizomycotina</taxon>
        <taxon>Leotiomycetes</taxon>
        <taxon>Helotiales</taxon>
        <taxon>Sclerotiniaceae</taxon>
        <taxon>Botryotinia</taxon>
    </lineage>
</organism>
<dbReference type="EMBL" id="PQXJ01000474">
    <property type="protein sequence ID" value="TGO48464.1"/>
    <property type="molecule type" value="Genomic_DNA"/>
</dbReference>
<evidence type="ECO:0000256" key="1">
    <source>
        <dbReference type="ARBA" id="ARBA00004123"/>
    </source>
</evidence>
<keyword evidence="6" id="KW-1185">Reference proteome</keyword>
<evidence type="ECO:0000313" key="6">
    <source>
        <dbReference type="Proteomes" id="UP000297452"/>
    </source>
</evidence>
<proteinExistence type="inferred from homology"/>
<dbReference type="GO" id="GO:0000993">
    <property type="term" value="F:RNA polymerase II complex binding"/>
    <property type="evidence" value="ECO:0007669"/>
    <property type="project" value="TreeGrafter"/>
</dbReference>
<dbReference type="PANTHER" id="PTHR23188:SF12">
    <property type="entry name" value="RNA POLYMERASE II-ASSOCIATED FACTOR 1 HOMOLOG"/>
    <property type="match status" value="1"/>
</dbReference>
<dbReference type="PANTHER" id="PTHR23188">
    <property type="entry name" value="RNA POLYMERASE II-ASSOCIATED FACTOR 1 HOMOLOG"/>
    <property type="match status" value="1"/>
</dbReference>
<evidence type="ECO:0000313" key="5">
    <source>
        <dbReference type="EMBL" id="TGO48464.1"/>
    </source>
</evidence>
<dbReference type="OrthoDB" id="10260285at2759"/>
<reference evidence="5 6" key="1">
    <citation type="submission" date="2017-12" db="EMBL/GenBank/DDBJ databases">
        <title>Comparative genomics of Botrytis spp.</title>
        <authorList>
            <person name="Valero-Jimenez C.A."/>
            <person name="Tapia P."/>
            <person name="Veloso J."/>
            <person name="Silva-Moreno E."/>
            <person name="Staats M."/>
            <person name="Valdes J.H."/>
            <person name="Van Kan J.A.L."/>
        </authorList>
    </citation>
    <scope>NUCLEOTIDE SEQUENCE [LARGE SCALE GENOMIC DNA]</scope>
    <source>
        <strain evidence="5 6">MUCL2120</strain>
    </source>
</reference>
<comment type="caution">
    <text evidence="5">The sequence shown here is derived from an EMBL/GenBank/DDBJ whole genome shotgun (WGS) entry which is preliminary data.</text>
</comment>
<keyword evidence="3" id="KW-0539">Nucleus</keyword>
<dbReference type="Proteomes" id="UP000297452">
    <property type="component" value="Unassembled WGS sequence"/>
</dbReference>
<comment type="subcellular location">
    <subcellularLocation>
        <location evidence="1">Nucleus</location>
    </subcellularLocation>
</comment>
<evidence type="ECO:0000256" key="3">
    <source>
        <dbReference type="ARBA" id="ARBA00023242"/>
    </source>
</evidence>
<sequence>MDCGIPSNKIASSAFSASRIVHQEYIARIRYSNALPPPPNPPKLLDIPNTGLSIGQYTTPGFATRLARDQPLNIEADAELGMPLDLVGMPGIFDGDESSIQAPLHPPQLHPHDRALLRPLATLGKPKFSDTGVSFLRRTEYISSGFTSKARMEGTTSAKALVDTRKPKPIQNLPADRESPAYIKAQVEKGFETAATNLKDRTRVRHPTKRNVQLVDAVLLIPDLDAFPDAGGYVLLKFLTNPVPPSSTYDARVESSVLRPADPTEAEIEMKEAARQAYELDPHNNPAPDEKIQYEMFMPDTVTDAKNIKRKFDVLDPEHDDRDLYSQFDEETGKGAFRLKRLRAYETVQTSGGTDDKYDEYVVIALHDGTDGLHQKAAHYYPVVQRSSIRPQRTKNIQKMRHNISGEEEEVLDMVDLSIVDPSAETKQVMEGFKTWPYGENHEDDAEREAAEVEEALSEADAEGEDDDLNSPVRPSLGGKTIASRVQSDEDDDDDNESLHSED</sequence>
<dbReference type="GO" id="GO:0016593">
    <property type="term" value="C:Cdc73/Paf1 complex"/>
    <property type="evidence" value="ECO:0007669"/>
    <property type="project" value="InterPro"/>
</dbReference>
<evidence type="ECO:0000256" key="2">
    <source>
        <dbReference type="ARBA" id="ARBA00007560"/>
    </source>
</evidence>
<name>A0A4Z1HHT0_9HELO</name>
<dbReference type="GO" id="GO:0003682">
    <property type="term" value="F:chromatin binding"/>
    <property type="evidence" value="ECO:0007669"/>
    <property type="project" value="TreeGrafter"/>
</dbReference>
<dbReference type="InterPro" id="IPR007133">
    <property type="entry name" value="RNA_pol_II-assoc_Paf1"/>
</dbReference>
<dbReference type="Pfam" id="PF03985">
    <property type="entry name" value="Paf1"/>
    <property type="match status" value="1"/>
</dbReference>